<dbReference type="InParanoid" id="A0A251TUN0"/>
<dbReference type="EMBL" id="CM007898">
    <property type="protein sequence ID" value="OTG13671.1"/>
    <property type="molecule type" value="Genomic_DNA"/>
</dbReference>
<accession>A0A251TUN0</accession>
<gene>
    <name evidence="2" type="ORF">HannXRQ_Chr09g0240741</name>
</gene>
<sequence>MNKKWNQILGLMHQLNFNILRIPYFGGRLYLSLLNFKMFSKVKVWFLIFMVFVAVSFCYWEYKQIHPVLSDTTYEL</sequence>
<reference evidence="3" key="1">
    <citation type="journal article" date="2017" name="Nature">
        <title>The sunflower genome provides insights into oil metabolism, flowering and Asterid evolution.</title>
        <authorList>
            <person name="Badouin H."/>
            <person name="Gouzy J."/>
            <person name="Grassa C.J."/>
            <person name="Murat F."/>
            <person name="Staton S.E."/>
            <person name="Cottret L."/>
            <person name="Lelandais-Briere C."/>
            <person name="Owens G.L."/>
            <person name="Carrere S."/>
            <person name="Mayjonade B."/>
            <person name="Legrand L."/>
            <person name="Gill N."/>
            <person name="Kane N.C."/>
            <person name="Bowers J.E."/>
            <person name="Hubner S."/>
            <person name="Bellec A."/>
            <person name="Berard A."/>
            <person name="Berges H."/>
            <person name="Blanchet N."/>
            <person name="Boniface M.C."/>
            <person name="Brunel D."/>
            <person name="Catrice O."/>
            <person name="Chaidir N."/>
            <person name="Claudel C."/>
            <person name="Donnadieu C."/>
            <person name="Faraut T."/>
            <person name="Fievet G."/>
            <person name="Helmstetter N."/>
            <person name="King M."/>
            <person name="Knapp S.J."/>
            <person name="Lai Z."/>
            <person name="Le Paslier M.C."/>
            <person name="Lippi Y."/>
            <person name="Lorenzon L."/>
            <person name="Mandel J.R."/>
            <person name="Marage G."/>
            <person name="Marchand G."/>
            <person name="Marquand E."/>
            <person name="Bret-Mestries E."/>
            <person name="Morien E."/>
            <person name="Nambeesan S."/>
            <person name="Nguyen T."/>
            <person name="Pegot-Espagnet P."/>
            <person name="Pouilly N."/>
            <person name="Raftis F."/>
            <person name="Sallet E."/>
            <person name="Schiex T."/>
            <person name="Thomas J."/>
            <person name="Vandecasteele C."/>
            <person name="Vares D."/>
            <person name="Vear F."/>
            <person name="Vautrin S."/>
            <person name="Crespi M."/>
            <person name="Mangin B."/>
            <person name="Burke J.M."/>
            <person name="Salse J."/>
            <person name="Munos S."/>
            <person name="Vincourt P."/>
            <person name="Rieseberg L.H."/>
            <person name="Langlade N.B."/>
        </authorList>
    </citation>
    <scope>NUCLEOTIDE SEQUENCE [LARGE SCALE GENOMIC DNA]</scope>
    <source>
        <strain evidence="3">cv. SF193</strain>
    </source>
</reference>
<name>A0A251TUN0_HELAN</name>
<keyword evidence="1" id="KW-0472">Membrane</keyword>
<organism evidence="2 3">
    <name type="scientific">Helianthus annuus</name>
    <name type="common">Common sunflower</name>
    <dbReference type="NCBI Taxonomy" id="4232"/>
    <lineage>
        <taxon>Eukaryota</taxon>
        <taxon>Viridiplantae</taxon>
        <taxon>Streptophyta</taxon>
        <taxon>Embryophyta</taxon>
        <taxon>Tracheophyta</taxon>
        <taxon>Spermatophyta</taxon>
        <taxon>Magnoliopsida</taxon>
        <taxon>eudicotyledons</taxon>
        <taxon>Gunneridae</taxon>
        <taxon>Pentapetalae</taxon>
        <taxon>asterids</taxon>
        <taxon>campanulids</taxon>
        <taxon>Asterales</taxon>
        <taxon>Asteraceae</taxon>
        <taxon>Asteroideae</taxon>
        <taxon>Heliantheae alliance</taxon>
        <taxon>Heliantheae</taxon>
        <taxon>Helianthus</taxon>
    </lineage>
</organism>
<dbReference type="Proteomes" id="UP000215914">
    <property type="component" value="Chromosome 9"/>
</dbReference>
<proteinExistence type="predicted"/>
<keyword evidence="1" id="KW-0812">Transmembrane</keyword>
<evidence type="ECO:0000256" key="1">
    <source>
        <dbReference type="SAM" id="Phobius"/>
    </source>
</evidence>
<protein>
    <submittedName>
        <fullName evidence="2">Uncharacterized protein</fullName>
    </submittedName>
</protein>
<feature type="transmembrane region" description="Helical" evidence="1">
    <location>
        <begin position="44"/>
        <end position="62"/>
    </location>
</feature>
<dbReference type="AlphaFoldDB" id="A0A251TUN0"/>
<evidence type="ECO:0000313" key="3">
    <source>
        <dbReference type="Proteomes" id="UP000215914"/>
    </source>
</evidence>
<keyword evidence="3" id="KW-1185">Reference proteome</keyword>
<evidence type="ECO:0000313" key="2">
    <source>
        <dbReference type="EMBL" id="OTG13671.1"/>
    </source>
</evidence>
<keyword evidence="1" id="KW-1133">Transmembrane helix</keyword>